<dbReference type="SMART" id="SM00320">
    <property type="entry name" value="WD40"/>
    <property type="match status" value="3"/>
</dbReference>
<dbReference type="PANTHER" id="PTHR44675:SF1">
    <property type="entry name" value="P21-ACTIVATED PROTEIN KINASE-INTERACTING PROTEIN 1"/>
    <property type="match status" value="1"/>
</dbReference>
<evidence type="ECO:0000313" key="5">
    <source>
        <dbReference type="Proteomes" id="UP000035740"/>
    </source>
</evidence>
<dbReference type="InterPro" id="IPR019775">
    <property type="entry name" value="WD40_repeat_CS"/>
</dbReference>
<keyword evidence="1 3" id="KW-0853">WD repeat</keyword>
<keyword evidence="5" id="KW-1185">Reference proteome</keyword>
<dbReference type="EMBL" id="KQ097900">
    <property type="protein sequence ID" value="KMS93896.1"/>
    <property type="molecule type" value="Genomic_DNA"/>
</dbReference>
<dbReference type="SUPFAM" id="SSF50978">
    <property type="entry name" value="WD40 repeat-like"/>
    <property type="match status" value="1"/>
</dbReference>
<dbReference type="PROSITE" id="PS00678">
    <property type="entry name" value="WD_REPEATS_1"/>
    <property type="match status" value="1"/>
</dbReference>
<reference evidence="4 5" key="1">
    <citation type="journal article" date="2014" name="Nature">
        <title>The genome of the recently domesticated crop plant sugar beet (Beta vulgaris).</title>
        <authorList>
            <person name="Dohm J.C."/>
            <person name="Minoche A.E."/>
            <person name="Holtgrawe D."/>
            <person name="Capella-Gutierrez S."/>
            <person name="Zakrzewski F."/>
            <person name="Tafer H."/>
            <person name="Rupp O."/>
            <person name="Sorensen T.R."/>
            <person name="Stracke R."/>
            <person name="Reinhardt R."/>
            <person name="Goesmann A."/>
            <person name="Kraft T."/>
            <person name="Schulz B."/>
            <person name="Stadler P.F."/>
            <person name="Schmidt T."/>
            <person name="Gabaldon T."/>
            <person name="Lehrach H."/>
            <person name="Weisshaar B."/>
            <person name="Himmelbauer H."/>
        </authorList>
    </citation>
    <scope>NUCLEOTIDE SEQUENCE [LARGE SCALE GENOMIC DNA]</scope>
    <source>
        <tissue evidence="4">Taproot</tissue>
    </source>
</reference>
<keyword evidence="2" id="KW-0677">Repeat</keyword>
<dbReference type="PANTHER" id="PTHR44675">
    <property type="entry name" value="PAK1 INTERACTING PROTEIN 1"/>
    <property type="match status" value="1"/>
</dbReference>
<dbReference type="InterPro" id="IPR001680">
    <property type="entry name" value="WD40_rpt"/>
</dbReference>
<dbReference type="InterPro" id="IPR051959">
    <property type="entry name" value="PAK1-Kinase_Regulator"/>
</dbReference>
<evidence type="ECO:0000313" key="4">
    <source>
        <dbReference type="EMBL" id="KMS93896.1"/>
    </source>
</evidence>
<dbReference type="InterPro" id="IPR015943">
    <property type="entry name" value="WD40/YVTN_repeat-like_dom_sf"/>
</dbReference>
<dbReference type="OrthoDB" id="6252103at2759"/>
<organism evidence="4 5">
    <name type="scientific">Beta vulgaris subsp. vulgaris</name>
    <name type="common">Beet</name>
    <dbReference type="NCBI Taxonomy" id="3555"/>
    <lineage>
        <taxon>Eukaryota</taxon>
        <taxon>Viridiplantae</taxon>
        <taxon>Streptophyta</taxon>
        <taxon>Embryophyta</taxon>
        <taxon>Tracheophyta</taxon>
        <taxon>Spermatophyta</taxon>
        <taxon>Magnoliopsida</taxon>
        <taxon>eudicotyledons</taxon>
        <taxon>Gunneridae</taxon>
        <taxon>Pentapetalae</taxon>
        <taxon>Caryophyllales</taxon>
        <taxon>Chenopodiaceae</taxon>
        <taxon>Betoideae</taxon>
        <taxon>Beta</taxon>
    </lineage>
</organism>
<feature type="repeat" description="WD" evidence="3">
    <location>
        <begin position="93"/>
        <end position="136"/>
    </location>
</feature>
<dbReference type="AlphaFoldDB" id="A0A0J8AYV3"/>
<feature type="repeat" description="WD" evidence="3">
    <location>
        <begin position="71"/>
        <end position="83"/>
    </location>
</feature>
<evidence type="ECO:0000256" key="3">
    <source>
        <dbReference type="PROSITE-ProRule" id="PRU00221"/>
    </source>
</evidence>
<dbReference type="InterPro" id="IPR036322">
    <property type="entry name" value="WD40_repeat_dom_sf"/>
</dbReference>
<accession>A0A0J8AYV3</accession>
<sequence>MHVGSSSKEKVLTIKAKSNSSLLKWSPSGSHYMIACDKEARLFDSNGDLGCTFSNHFKIVSICFLADAVAVTGGQDGVIRVWDTISGLQRYELSHHKSRVSALDAIKIPGRLLLASSSSDGSIAVWDLDRQPAPEVVAVADAKLRVTSMCSVDTTRL</sequence>
<name>A0A0J8AYV3_BETVV</name>
<gene>
    <name evidence="4" type="ORF">BVRB_026830</name>
</gene>
<dbReference type="Gene3D" id="2.130.10.10">
    <property type="entry name" value="YVTN repeat-like/Quinoprotein amine dehydrogenase"/>
    <property type="match status" value="1"/>
</dbReference>
<evidence type="ECO:0000256" key="2">
    <source>
        <dbReference type="ARBA" id="ARBA00022737"/>
    </source>
</evidence>
<evidence type="ECO:0000256" key="1">
    <source>
        <dbReference type="ARBA" id="ARBA00022574"/>
    </source>
</evidence>
<dbReference type="Gramene" id="KMS93896">
    <property type="protein sequence ID" value="KMS93896"/>
    <property type="gene ID" value="BVRB_026830"/>
</dbReference>
<dbReference type="Proteomes" id="UP000035740">
    <property type="component" value="Unassembled WGS sequence"/>
</dbReference>
<dbReference type="PROSITE" id="PS50082">
    <property type="entry name" value="WD_REPEATS_2"/>
    <property type="match status" value="2"/>
</dbReference>
<dbReference type="Pfam" id="PF00400">
    <property type="entry name" value="WD40"/>
    <property type="match status" value="2"/>
</dbReference>
<proteinExistence type="predicted"/>
<protein>
    <submittedName>
        <fullName evidence="4">Uncharacterized protein</fullName>
    </submittedName>
</protein>